<evidence type="ECO:0000313" key="2">
    <source>
        <dbReference type="Proteomes" id="UP000002190"/>
    </source>
</evidence>
<reference evidence="1 2" key="1">
    <citation type="submission" date="2010-04" db="EMBL/GenBank/DDBJ databases">
        <title>Complete sequence of chromosome 1 of Burkholderia sp. CCGE1002.</title>
        <authorList>
            <consortium name="US DOE Joint Genome Institute"/>
            <person name="Lucas S."/>
            <person name="Copeland A."/>
            <person name="Lapidus A."/>
            <person name="Cheng J.-F."/>
            <person name="Bruce D."/>
            <person name="Goodwin L."/>
            <person name="Pitluck S."/>
            <person name="Chertkov O."/>
            <person name="Detter J.C."/>
            <person name="Han C."/>
            <person name="Tapia R."/>
            <person name="Land M."/>
            <person name="Hauser L."/>
            <person name="Kyrpides N."/>
            <person name="Ovchinnikova G."/>
            <person name="Martinez-Romero E."/>
            <person name="Hernandez M.A.R."/>
            <person name="Tiedje J.M."/>
            <person name="Woyke T."/>
        </authorList>
    </citation>
    <scope>NUCLEOTIDE SEQUENCE [LARGE SCALE GENOMIC DNA]</scope>
    <source>
        <strain evidence="1 2">CCGE1002</strain>
    </source>
</reference>
<accession>D5WBM5</accession>
<reference evidence="1 2" key="2">
    <citation type="journal article" date="2012" name="J. Bacteriol.">
        <title>Genome Sequences of Burkholderia sp. Strains CCGE1002 and H160, Isolated from Legume Nodules in Mexico and Brazil.</title>
        <authorList>
            <person name="Ormeno-Orrillo E."/>
            <person name="Rogel M.A."/>
            <person name="Chueire L.M."/>
            <person name="Tiedje J.M."/>
            <person name="Martinez-Romero E."/>
            <person name="Hungria M."/>
        </authorList>
    </citation>
    <scope>NUCLEOTIDE SEQUENCE [LARGE SCALE GENOMIC DNA]</scope>
    <source>
        <strain evidence="1 2">CCGE1002</strain>
    </source>
</reference>
<sequence length="114" mass="12918">MYRMILYRGSEIHIVQTLGRICFAVVEPLRWRLPDSHVEMAHCASLPDEPERRSSRMRIIGLPQSTGTKVISTELTCTLPRAFPTAPKARVLLYKSINGRSMRSALDLRPLPTS</sequence>
<gene>
    <name evidence="1" type="ordered locus">BC1002_2347</name>
</gene>
<dbReference type="EMBL" id="CP002013">
    <property type="protein sequence ID" value="ADG16403.1"/>
    <property type="molecule type" value="Genomic_DNA"/>
</dbReference>
<dbReference type="HOGENOM" id="CLU_2116430_0_0_4"/>
<dbReference type="AlphaFoldDB" id="D5WBM5"/>
<protein>
    <submittedName>
        <fullName evidence="1">Uncharacterized protein</fullName>
    </submittedName>
</protein>
<organism evidence="1 2">
    <name type="scientific">Paraburkholderia atlantica</name>
    <dbReference type="NCBI Taxonomy" id="2654982"/>
    <lineage>
        <taxon>Bacteria</taxon>
        <taxon>Pseudomonadati</taxon>
        <taxon>Pseudomonadota</taxon>
        <taxon>Betaproteobacteria</taxon>
        <taxon>Burkholderiales</taxon>
        <taxon>Burkholderiaceae</taxon>
        <taxon>Paraburkholderia</taxon>
    </lineage>
</organism>
<dbReference type="KEGG" id="bge:BC1002_2347"/>
<name>D5WBM5_PARAM</name>
<proteinExistence type="predicted"/>
<dbReference type="Proteomes" id="UP000002190">
    <property type="component" value="Chromosome 1"/>
</dbReference>
<evidence type="ECO:0000313" key="1">
    <source>
        <dbReference type="EMBL" id="ADG16403.1"/>
    </source>
</evidence>